<evidence type="ECO:0000313" key="2">
    <source>
        <dbReference type="EMBL" id="KZT37518.1"/>
    </source>
</evidence>
<evidence type="ECO:0000313" key="3">
    <source>
        <dbReference type="Proteomes" id="UP000076798"/>
    </source>
</evidence>
<reference evidence="2 3" key="1">
    <citation type="journal article" date="2016" name="Mol. Biol. Evol.">
        <title>Comparative Genomics of Early-Diverging Mushroom-Forming Fungi Provides Insights into the Origins of Lignocellulose Decay Capabilities.</title>
        <authorList>
            <person name="Nagy L.G."/>
            <person name="Riley R."/>
            <person name="Tritt A."/>
            <person name="Adam C."/>
            <person name="Daum C."/>
            <person name="Floudas D."/>
            <person name="Sun H."/>
            <person name="Yadav J.S."/>
            <person name="Pangilinan J."/>
            <person name="Larsson K.H."/>
            <person name="Matsuura K."/>
            <person name="Barry K."/>
            <person name="Labutti K."/>
            <person name="Kuo R."/>
            <person name="Ohm R.A."/>
            <person name="Bhattacharya S.S."/>
            <person name="Shirouzu T."/>
            <person name="Yoshinaga Y."/>
            <person name="Martin F.M."/>
            <person name="Grigoriev I.V."/>
            <person name="Hibbett D.S."/>
        </authorList>
    </citation>
    <scope>NUCLEOTIDE SEQUENCE [LARGE SCALE GENOMIC DNA]</scope>
    <source>
        <strain evidence="2 3">HHB10207 ss-3</strain>
    </source>
</reference>
<protein>
    <recommendedName>
        <fullName evidence="4">F-box domain-containing protein</fullName>
    </recommendedName>
</protein>
<sequence length="412" mass="46681">MPPPITRSKKARISSVPAPDSQPELPETLDGQTGQKSKLPPELLRNIVEEVALSIPDAKSRNHALYTLMLTSRDLHPEARRLLYRDVTFVNKSHVAGQIADALHAGAAKYVRSLCVENFDIDRGSRGRAAKTHFYHLPLRRMDGLQSLVLRGPPWPEDASVITDFLISSIPANTLLKFHVLEYLNSALLQFFQQQNKLQFLSLRECDDRDNLTMSLQSPQMMPNLKRLELFFTRDNNRFQELVEARPITVFHLSTVVLLPPCWSTFAPRLHALDISNSYIREYQIGEVLETLSTTAVNLRLFACFQVNYFPGAIPRSMPAGYRALSKFRHLEALSVSFCAEFIGQLDVMTIPTVFSPPAQLKSIFLMRRVTGAAKQSTQELQYDSGSGWITSKREGLTKEDWFELYLCKLGL</sequence>
<dbReference type="SUPFAM" id="SSF52047">
    <property type="entry name" value="RNI-like"/>
    <property type="match status" value="1"/>
</dbReference>
<evidence type="ECO:0000256" key="1">
    <source>
        <dbReference type="SAM" id="MobiDB-lite"/>
    </source>
</evidence>
<dbReference type="OrthoDB" id="9994419at2759"/>
<keyword evidence="3" id="KW-1185">Reference proteome</keyword>
<evidence type="ECO:0008006" key="4">
    <source>
        <dbReference type="Google" id="ProtNLM"/>
    </source>
</evidence>
<dbReference type="EMBL" id="KV428082">
    <property type="protein sequence ID" value="KZT37518.1"/>
    <property type="molecule type" value="Genomic_DNA"/>
</dbReference>
<dbReference type="Gene3D" id="3.80.10.10">
    <property type="entry name" value="Ribonuclease Inhibitor"/>
    <property type="match status" value="1"/>
</dbReference>
<dbReference type="AlphaFoldDB" id="A0A166CJB1"/>
<accession>A0A166CJB1</accession>
<organism evidence="2 3">
    <name type="scientific">Sistotremastrum suecicum HHB10207 ss-3</name>
    <dbReference type="NCBI Taxonomy" id="1314776"/>
    <lineage>
        <taxon>Eukaryota</taxon>
        <taxon>Fungi</taxon>
        <taxon>Dikarya</taxon>
        <taxon>Basidiomycota</taxon>
        <taxon>Agaricomycotina</taxon>
        <taxon>Agaricomycetes</taxon>
        <taxon>Sistotremastrales</taxon>
        <taxon>Sistotremastraceae</taxon>
        <taxon>Sistotremastrum</taxon>
    </lineage>
</organism>
<proteinExistence type="predicted"/>
<dbReference type="InterPro" id="IPR032675">
    <property type="entry name" value="LRR_dom_sf"/>
</dbReference>
<gene>
    <name evidence="2" type="ORF">SISSUDRAFT_1048377</name>
</gene>
<name>A0A166CJB1_9AGAM</name>
<feature type="region of interest" description="Disordered" evidence="1">
    <location>
        <begin position="1"/>
        <end position="40"/>
    </location>
</feature>
<dbReference type="Proteomes" id="UP000076798">
    <property type="component" value="Unassembled WGS sequence"/>
</dbReference>